<dbReference type="GO" id="GO:0005737">
    <property type="term" value="C:cytoplasm"/>
    <property type="evidence" value="ECO:0007669"/>
    <property type="project" value="TreeGrafter"/>
</dbReference>
<evidence type="ECO:0000256" key="5">
    <source>
        <dbReference type="PROSITE-ProRule" id="PRU00449"/>
    </source>
</evidence>
<accession>A0A061R7P8</accession>
<keyword evidence="4" id="KW-0862">Zinc</keyword>
<proteinExistence type="predicted"/>
<dbReference type="PANTHER" id="PTHR14677:SF20">
    <property type="entry name" value="ZINC FINGER AN1-TYPE CONTAINING 2A-RELATED"/>
    <property type="match status" value="1"/>
</dbReference>
<dbReference type="Pfam" id="PF01428">
    <property type="entry name" value="zf-AN1"/>
    <property type="match status" value="1"/>
</dbReference>
<dbReference type="InterPro" id="IPR035896">
    <property type="entry name" value="AN1-like_Znf"/>
</dbReference>
<feature type="domain" description="AN1-type" evidence="6">
    <location>
        <begin position="40"/>
        <end position="88"/>
    </location>
</feature>
<name>A0A061R7P8_9CHLO</name>
<evidence type="ECO:0000259" key="6">
    <source>
        <dbReference type="PROSITE" id="PS51039"/>
    </source>
</evidence>
<dbReference type="GO" id="GO:0008270">
    <property type="term" value="F:zinc ion binding"/>
    <property type="evidence" value="ECO:0007669"/>
    <property type="project" value="UniProtKB-KW"/>
</dbReference>
<evidence type="ECO:0000256" key="4">
    <source>
        <dbReference type="ARBA" id="ARBA00022833"/>
    </source>
</evidence>
<keyword evidence="3 5" id="KW-0863">Zinc-finger</keyword>
<evidence type="ECO:0000313" key="7">
    <source>
        <dbReference type="EMBL" id="JAC66531.1"/>
    </source>
</evidence>
<evidence type="ECO:0000256" key="2">
    <source>
        <dbReference type="ARBA" id="ARBA00022723"/>
    </source>
</evidence>
<dbReference type="InterPro" id="IPR000058">
    <property type="entry name" value="Znf_AN1"/>
</dbReference>
<comment type="function">
    <text evidence="1">May be involved in environmental stress response.</text>
</comment>
<dbReference type="AlphaFoldDB" id="A0A061R7P8"/>
<evidence type="ECO:0000256" key="3">
    <source>
        <dbReference type="ARBA" id="ARBA00022771"/>
    </source>
</evidence>
<evidence type="ECO:0000256" key="1">
    <source>
        <dbReference type="ARBA" id="ARBA00003732"/>
    </source>
</evidence>
<dbReference type="SUPFAM" id="SSF118310">
    <property type="entry name" value="AN1-like Zinc finger"/>
    <property type="match status" value="1"/>
</dbReference>
<reference evidence="7" key="1">
    <citation type="submission" date="2014-05" db="EMBL/GenBank/DDBJ databases">
        <title>The transcriptome of the halophilic microalga Tetraselmis sp. GSL018 isolated from the Great Salt Lake, Utah.</title>
        <authorList>
            <person name="Jinkerson R.E."/>
            <person name="D'Adamo S."/>
            <person name="Posewitz M.C."/>
        </authorList>
    </citation>
    <scope>NUCLEOTIDE SEQUENCE</scope>
    <source>
        <strain evidence="7">GSL018</strain>
    </source>
</reference>
<feature type="non-terminal residue" evidence="7">
    <location>
        <position position="1"/>
    </location>
</feature>
<gene>
    <name evidence="7" type="ORF">TSPGSL018_13437</name>
</gene>
<keyword evidence="2" id="KW-0479">Metal-binding</keyword>
<dbReference type="PROSITE" id="PS51039">
    <property type="entry name" value="ZF_AN1"/>
    <property type="match status" value="1"/>
</dbReference>
<dbReference type="EMBL" id="GBEZ01020106">
    <property type="protein sequence ID" value="JAC66531.1"/>
    <property type="molecule type" value="Transcribed_RNA"/>
</dbReference>
<protein>
    <recommendedName>
        <fullName evidence="6">AN1-type domain-containing protein</fullName>
    </recommendedName>
</protein>
<dbReference type="Gene3D" id="4.10.1110.10">
    <property type="entry name" value="AN1-like Zinc finger"/>
    <property type="match status" value="1"/>
</dbReference>
<dbReference type="PANTHER" id="PTHR14677">
    <property type="entry name" value="ARSENITE INDUCUBLE RNA ASSOCIATED PROTEIN AIP-1-RELATED"/>
    <property type="match status" value="1"/>
</dbReference>
<organism evidence="7">
    <name type="scientific">Tetraselmis sp. GSL018</name>
    <dbReference type="NCBI Taxonomy" id="582737"/>
    <lineage>
        <taxon>Eukaryota</taxon>
        <taxon>Viridiplantae</taxon>
        <taxon>Chlorophyta</taxon>
        <taxon>core chlorophytes</taxon>
        <taxon>Chlorodendrophyceae</taxon>
        <taxon>Chlorodendrales</taxon>
        <taxon>Chlorodendraceae</taxon>
        <taxon>Tetraselmis</taxon>
    </lineage>
</organism>
<sequence>QYRRRHTESQFAPFFPFAFLSINFLSTKKKFMAEEQPDLLSLGKHCAHPACQQLDFLPFQCDACHKTFCLQHRCAFHTTFETLRETSSGTQYPEKICLRL</sequence>